<sequence>SHSETSEGIIGSSISTTLHPKSNQLTTVVSSTDRSSISIDPLRSEYPSLETESSVSPQGGATTEFFKTSDTINDVSRE</sequence>
<reference evidence="2" key="1">
    <citation type="submission" date="2014-12" db="EMBL/GenBank/DDBJ databases">
        <title>Insight into the proteome of Arion vulgaris.</title>
        <authorList>
            <person name="Aradska J."/>
            <person name="Bulat T."/>
            <person name="Smidak R."/>
            <person name="Sarate P."/>
            <person name="Gangsoo J."/>
            <person name="Sialana F."/>
            <person name="Bilban M."/>
            <person name="Lubec G."/>
        </authorList>
    </citation>
    <scope>NUCLEOTIDE SEQUENCE</scope>
    <source>
        <tissue evidence="2">Skin</tissue>
    </source>
</reference>
<gene>
    <name evidence="2" type="primary">ORF222529</name>
</gene>
<proteinExistence type="predicted"/>
<dbReference type="EMBL" id="HACG01053087">
    <property type="protein sequence ID" value="CEK99958.1"/>
    <property type="molecule type" value="Transcribed_RNA"/>
</dbReference>
<organism evidence="2">
    <name type="scientific">Arion vulgaris</name>
    <dbReference type="NCBI Taxonomy" id="1028688"/>
    <lineage>
        <taxon>Eukaryota</taxon>
        <taxon>Metazoa</taxon>
        <taxon>Spiralia</taxon>
        <taxon>Lophotrochozoa</taxon>
        <taxon>Mollusca</taxon>
        <taxon>Gastropoda</taxon>
        <taxon>Heterobranchia</taxon>
        <taxon>Euthyneura</taxon>
        <taxon>Panpulmonata</taxon>
        <taxon>Eupulmonata</taxon>
        <taxon>Stylommatophora</taxon>
        <taxon>Helicina</taxon>
        <taxon>Arionoidea</taxon>
        <taxon>Arionidae</taxon>
        <taxon>Arion</taxon>
    </lineage>
</organism>
<dbReference type="AlphaFoldDB" id="A0A0B7C453"/>
<name>A0A0B7C453_9EUPU</name>
<feature type="non-terminal residue" evidence="2">
    <location>
        <position position="78"/>
    </location>
</feature>
<feature type="compositionally biased region" description="Polar residues" evidence="1">
    <location>
        <begin position="50"/>
        <end position="78"/>
    </location>
</feature>
<accession>A0A0B7C453</accession>
<feature type="compositionally biased region" description="Polar residues" evidence="1">
    <location>
        <begin position="18"/>
        <end position="38"/>
    </location>
</feature>
<evidence type="ECO:0000256" key="1">
    <source>
        <dbReference type="SAM" id="MobiDB-lite"/>
    </source>
</evidence>
<feature type="compositionally biased region" description="Low complexity" evidence="1">
    <location>
        <begin position="1"/>
        <end position="17"/>
    </location>
</feature>
<feature type="region of interest" description="Disordered" evidence="1">
    <location>
        <begin position="1"/>
        <end position="78"/>
    </location>
</feature>
<feature type="non-terminal residue" evidence="2">
    <location>
        <position position="1"/>
    </location>
</feature>
<evidence type="ECO:0000313" key="2">
    <source>
        <dbReference type="EMBL" id="CEK99958.1"/>
    </source>
</evidence>
<protein>
    <submittedName>
        <fullName evidence="2">Uncharacterized protein</fullName>
    </submittedName>
</protein>